<evidence type="ECO:0000313" key="1">
    <source>
        <dbReference type="EMBL" id="GGM21952.1"/>
    </source>
</evidence>
<evidence type="ECO:0000313" key="2">
    <source>
        <dbReference type="Proteomes" id="UP000661918"/>
    </source>
</evidence>
<keyword evidence="2" id="KW-1185">Reference proteome</keyword>
<organism evidence="1 2">
    <name type="scientific">Deinococcus aerophilus</name>
    <dbReference type="NCBI Taxonomy" id="522488"/>
    <lineage>
        <taxon>Bacteria</taxon>
        <taxon>Thermotogati</taxon>
        <taxon>Deinococcota</taxon>
        <taxon>Deinococci</taxon>
        <taxon>Deinococcales</taxon>
        <taxon>Deinococcaceae</taxon>
        <taxon>Deinococcus</taxon>
    </lineage>
</organism>
<name>A0ABQ2H006_9DEIO</name>
<dbReference type="RefSeq" id="WP_188905382.1">
    <property type="nucleotide sequence ID" value="NZ_BMOM01000054.1"/>
</dbReference>
<gene>
    <name evidence="1" type="ORF">GCM10010841_32280</name>
</gene>
<evidence type="ECO:0008006" key="3">
    <source>
        <dbReference type="Google" id="ProtNLM"/>
    </source>
</evidence>
<reference evidence="2" key="1">
    <citation type="journal article" date="2019" name="Int. J. Syst. Evol. Microbiol.">
        <title>The Global Catalogue of Microorganisms (GCM) 10K type strain sequencing project: providing services to taxonomists for standard genome sequencing and annotation.</title>
        <authorList>
            <consortium name="The Broad Institute Genomics Platform"/>
            <consortium name="The Broad Institute Genome Sequencing Center for Infectious Disease"/>
            <person name="Wu L."/>
            <person name="Ma J."/>
        </authorList>
    </citation>
    <scope>NUCLEOTIDE SEQUENCE [LARGE SCALE GENOMIC DNA]</scope>
    <source>
        <strain evidence="2">JCM 15443</strain>
    </source>
</reference>
<dbReference type="Proteomes" id="UP000661918">
    <property type="component" value="Unassembled WGS sequence"/>
</dbReference>
<proteinExistence type="predicted"/>
<dbReference type="EMBL" id="BMOM01000054">
    <property type="protein sequence ID" value="GGM21952.1"/>
    <property type="molecule type" value="Genomic_DNA"/>
</dbReference>
<accession>A0ABQ2H006</accession>
<sequence length="52" mass="5803">MRPAQQAATYAGPLRKHDASYAEIASELNANGFRTRRGSLWEAKGILRMLAR</sequence>
<comment type="caution">
    <text evidence="1">The sequence shown here is derived from an EMBL/GenBank/DDBJ whole genome shotgun (WGS) entry which is preliminary data.</text>
</comment>
<protein>
    <recommendedName>
        <fullName evidence="3">Recombinase domain-containing protein</fullName>
    </recommendedName>
</protein>